<evidence type="ECO:0000313" key="2">
    <source>
        <dbReference type="Proteomes" id="UP000309676"/>
    </source>
</evidence>
<dbReference type="RefSeq" id="WP_138191570.1">
    <property type="nucleotide sequence ID" value="NZ_VCIW01000001.1"/>
</dbReference>
<keyword evidence="2" id="KW-1185">Reference proteome</keyword>
<evidence type="ECO:0000313" key="1">
    <source>
        <dbReference type="EMBL" id="TLS53946.1"/>
    </source>
</evidence>
<proteinExistence type="predicted"/>
<accession>A0A5R9GHJ5</accession>
<dbReference type="InterPro" id="IPR025622">
    <property type="entry name" value="YqzE"/>
</dbReference>
<reference evidence="1 2" key="1">
    <citation type="submission" date="2019-05" db="EMBL/GenBank/DDBJ databases">
        <authorList>
            <person name="Narsing Rao M.P."/>
            <person name="Li W.J."/>
        </authorList>
    </citation>
    <scope>NUCLEOTIDE SEQUENCE [LARGE SCALE GENOMIC DNA]</scope>
    <source>
        <strain evidence="1 2">SYSU_K30003</strain>
    </source>
</reference>
<gene>
    <name evidence="1" type="ORF">FE782_00925</name>
</gene>
<name>A0A5R9GHJ5_9BACL</name>
<protein>
    <submittedName>
        <fullName evidence="1">YqzE family protein</fullName>
    </submittedName>
</protein>
<sequence>MAKGEEIVKYVTQKVVQYIDTPSDRRKRERELRRRKHEPWTTRWFGMIPMSVSMLFGRGKKAPPAGKARRGQ</sequence>
<dbReference type="Proteomes" id="UP000309676">
    <property type="component" value="Unassembled WGS sequence"/>
</dbReference>
<dbReference type="Pfam" id="PF14038">
    <property type="entry name" value="YqzE"/>
    <property type="match status" value="1"/>
</dbReference>
<dbReference type="OrthoDB" id="2691835at2"/>
<dbReference type="AlphaFoldDB" id="A0A5R9GHJ5"/>
<comment type="caution">
    <text evidence="1">The sequence shown here is derived from an EMBL/GenBank/DDBJ whole genome shotgun (WGS) entry which is preliminary data.</text>
</comment>
<organism evidence="1 2">
    <name type="scientific">Paenibacillus antri</name>
    <dbReference type="NCBI Taxonomy" id="2582848"/>
    <lineage>
        <taxon>Bacteria</taxon>
        <taxon>Bacillati</taxon>
        <taxon>Bacillota</taxon>
        <taxon>Bacilli</taxon>
        <taxon>Bacillales</taxon>
        <taxon>Paenibacillaceae</taxon>
        <taxon>Paenibacillus</taxon>
    </lineage>
</organism>
<dbReference type="EMBL" id="VCIW01000001">
    <property type="protein sequence ID" value="TLS53946.1"/>
    <property type="molecule type" value="Genomic_DNA"/>
</dbReference>